<sequence>MTRARLAPWLWLAPVLAIVLVTLATPWLAPHEASAVVGGGWSEPSAQAWLGTDNLGRDLLSRMLWGARTTLGIALAATVLAFVAGGGAGLVAGVAGGSFDRVASWLNNVFLSIPTLVCALVVLSLVPANLLSLTLLVAFLESLRIFRVARALAIDRANLDYVMVARMRGESMVWIIGREILPNAALPLLAEFGLRLAFAVLLIASLSFLGLGLPPPATDWGSIAKENRDGILFGVWAALVILPPFHGHPYKRLTIAIGGGR</sequence>
<keyword evidence="3" id="KW-1003">Cell membrane</keyword>
<keyword evidence="5 7" id="KW-1133">Transmembrane helix</keyword>
<keyword evidence="2 7" id="KW-0813">Transport</keyword>
<proteinExistence type="inferred from homology"/>
<feature type="domain" description="ABC transmembrane type-1" evidence="8">
    <location>
        <begin position="67"/>
        <end position="254"/>
    </location>
</feature>
<dbReference type="AlphaFoldDB" id="A0A7V8FPW1"/>
<keyword evidence="4 7" id="KW-0812">Transmembrane</keyword>
<feature type="transmembrane region" description="Helical" evidence="7">
    <location>
        <begin position="231"/>
        <end position="247"/>
    </location>
</feature>
<comment type="similarity">
    <text evidence="7">Belongs to the binding-protein-dependent transport system permease family.</text>
</comment>
<evidence type="ECO:0000256" key="5">
    <source>
        <dbReference type="ARBA" id="ARBA00022989"/>
    </source>
</evidence>
<evidence type="ECO:0000256" key="6">
    <source>
        <dbReference type="ARBA" id="ARBA00023136"/>
    </source>
</evidence>
<name>A0A7V8FPW1_9BURK</name>
<comment type="subcellular location">
    <subcellularLocation>
        <location evidence="1 7">Cell membrane</location>
        <topology evidence="1 7">Multi-pass membrane protein</topology>
    </subcellularLocation>
</comment>
<evidence type="ECO:0000256" key="2">
    <source>
        <dbReference type="ARBA" id="ARBA00022448"/>
    </source>
</evidence>
<dbReference type="PANTHER" id="PTHR43386">
    <property type="entry name" value="OLIGOPEPTIDE TRANSPORT SYSTEM PERMEASE PROTEIN APPC"/>
    <property type="match status" value="1"/>
</dbReference>
<evidence type="ECO:0000256" key="1">
    <source>
        <dbReference type="ARBA" id="ARBA00004651"/>
    </source>
</evidence>
<dbReference type="Proteomes" id="UP000461670">
    <property type="component" value="Unassembled WGS sequence"/>
</dbReference>
<reference evidence="10" key="1">
    <citation type="journal article" date="2020" name="MBio">
        <title>Horizontal gene transfer to a defensive symbiont with a reduced genome amongst a multipartite beetle microbiome.</title>
        <authorList>
            <person name="Waterworth S.C."/>
            <person name="Florez L.V."/>
            <person name="Rees E.R."/>
            <person name="Hertweck C."/>
            <person name="Kaltenpoth M."/>
            <person name="Kwan J.C."/>
        </authorList>
    </citation>
    <scope>NUCLEOTIDE SEQUENCE [LARGE SCALE GENOMIC DNA]</scope>
</reference>
<dbReference type="Pfam" id="PF00528">
    <property type="entry name" value="BPD_transp_1"/>
    <property type="match status" value="1"/>
</dbReference>
<feature type="transmembrane region" description="Helical" evidence="7">
    <location>
        <begin position="113"/>
        <end position="140"/>
    </location>
</feature>
<evidence type="ECO:0000313" key="9">
    <source>
        <dbReference type="EMBL" id="KAF1021998.1"/>
    </source>
</evidence>
<protein>
    <submittedName>
        <fullName evidence="9">Putative D,D-dipeptide transport system permease protein DdpC</fullName>
    </submittedName>
</protein>
<feature type="transmembrane region" description="Helical" evidence="7">
    <location>
        <begin position="6"/>
        <end position="29"/>
    </location>
</feature>
<gene>
    <name evidence="9" type="primary">ddpC_5</name>
    <name evidence="9" type="ORF">GAK30_01501</name>
</gene>
<dbReference type="EMBL" id="WNDQ01000016">
    <property type="protein sequence ID" value="KAF1021998.1"/>
    <property type="molecule type" value="Genomic_DNA"/>
</dbReference>
<dbReference type="Gene3D" id="1.10.3720.10">
    <property type="entry name" value="MetI-like"/>
    <property type="match status" value="1"/>
</dbReference>
<evidence type="ECO:0000256" key="3">
    <source>
        <dbReference type="ARBA" id="ARBA00022475"/>
    </source>
</evidence>
<evidence type="ECO:0000256" key="4">
    <source>
        <dbReference type="ARBA" id="ARBA00022692"/>
    </source>
</evidence>
<comment type="caution">
    <text evidence="9">The sequence shown here is derived from an EMBL/GenBank/DDBJ whole genome shotgun (WGS) entry which is preliminary data.</text>
</comment>
<dbReference type="GO" id="GO:0005886">
    <property type="term" value="C:plasma membrane"/>
    <property type="evidence" value="ECO:0007669"/>
    <property type="project" value="UniProtKB-SubCell"/>
</dbReference>
<dbReference type="SUPFAM" id="SSF161098">
    <property type="entry name" value="MetI-like"/>
    <property type="match status" value="1"/>
</dbReference>
<dbReference type="GO" id="GO:0055085">
    <property type="term" value="P:transmembrane transport"/>
    <property type="evidence" value="ECO:0007669"/>
    <property type="project" value="InterPro"/>
</dbReference>
<evidence type="ECO:0000313" key="10">
    <source>
        <dbReference type="Proteomes" id="UP000461670"/>
    </source>
</evidence>
<accession>A0A7V8FPW1</accession>
<keyword evidence="6 7" id="KW-0472">Membrane</keyword>
<dbReference type="InterPro" id="IPR000515">
    <property type="entry name" value="MetI-like"/>
</dbReference>
<dbReference type="InterPro" id="IPR050366">
    <property type="entry name" value="BP-dependent_transpt_permease"/>
</dbReference>
<feature type="transmembrane region" description="Helical" evidence="7">
    <location>
        <begin position="71"/>
        <end position="93"/>
    </location>
</feature>
<organism evidence="9 10">
    <name type="scientific">Paracidovorax wautersii</name>
    <dbReference type="NCBI Taxonomy" id="1177982"/>
    <lineage>
        <taxon>Bacteria</taxon>
        <taxon>Pseudomonadati</taxon>
        <taxon>Pseudomonadota</taxon>
        <taxon>Betaproteobacteria</taxon>
        <taxon>Burkholderiales</taxon>
        <taxon>Comamonadaceae</taxon>
        <taxon>Paracidovorax</taxon>
    </lineage>
</organism>
<evidence type="ECO:0000256" key="7">
    <source>
        <dbReference type="RuleBase" id="RU363032"/>
    </source>
</evidence>
<feature type="transmembrane region" description="Helical" evidence="7">
    <location>
        <begin position="192"/>
        <end position="211"/>
    </location>
</feature>
<dbReference type="PROSITE" id="PS50928">
    <property type="entry name" value="ABC_TM1"/>
    <property type="match status" value="1"/>
</dbReference>
<dbReference type="CDD" id="cd06261">
    <property type="entry name" value="TM_PBP2"/>
    <property type="match status" value="1"/>
</dbReference>
<dbReference type="PANTHER" id="PTHR43386:SF25">
    <property type="entry name" value="PEPTIDE ABC TRANSPORTER PERMEASE PROTEIN"/>
    <property type="match status" value="1"/>
</dbReference>
<dbReference type="InterPro" id="IPR035906">
    <property type="entry name" value="MetI-like_sf"/>
</dbReference>
<evidence type="ECO:0000259" key="8">
    <source>
        <dbReference type="PROSITE" id="PS50928"/>
    </source>
</evidence>